<name>A0A855XB21_LIMRT</name>
<dbReference type="EMBL" id="JABAFN010000010">
    <property type="protein sequence ID" value="NME21863.1"/>
    <property type="molecule type" value="Genomic_DNA"/>
</dbReference>
<accession>A0A855XB21</accession>
<protein>
    <submittedName>
        <fullName evidence="4">Uncharacterized protein</fullName>
    </submittedName>
</protein>
<comment type="caution">
    <text evidence="4">The sequence shown here is derived from an EMBL/GenBank/DDBJ whole genome shotgun (WGS) entry which is preliminary data.</text>
</comment>
<dbReference type="Proteomes" id="UP000245980">
    <property type="component" value="Unassembled WGS sequence"/>
</dbReference>
<sequence>MSSLLAILIVVFFILFIYYWRKKNKAKKWIFLLLTILASVLFTQTSYYKEQAQKDKENERIASSKKAESKKIESSKIAELKKNSISNQKAKKSSIKKDESIKNNSSNKTTSKKNKGINKALAKRLKEDQSFADQGNDEFAYAKYAYKVTADKNNNVNIYVTGDFLQLSNSQKNNVGSKLQTMANSVLYEEGKINDDEYREKPITEFFLNNKVSLGTSQVFDHSKFHWNKNN</sequence>
<gene>
    <name evidence="4" type="ORF">DKZ22_05690</name>
    <name evidence="3" type="ORF">HF865_03985</name>
</gene>
<evidence type="ECO:0000256" key="1">
    <source>
        <dbReference type="SAM" id="MobiDB-lite"/>
    </source>
</evidence>
<keyword evidence="2" id="KW-1133">Transmembrane helix</keyword>
<dbReference type="EMBL" id="QGHT01000019">
    <property type="protein sequence ID" value="PWT41705.1"/>
    <property type="molecule type" value="Genomic_DNA"/>
</dbReference>
<evidence type="ECO:0000313" key="4">
    <source>
        <dbReference type="EMBL" id="PWT41705.1"/>
    </source>
</evidence>
<reference evidence="4 5" key="1">
    <citation type="journal article" date="2018" name="Front. Microbiol.">
        <title>Comparative Genomics of the Herbivore Gut Symbiont Lactobacillus reuteri Reveals Genetic Diversity and Lifestyle Adaptation.</title>
        <authorList>
            <person name="Zhao J."/>
        </authorList>
    </citation>
    <scope>NUCLEOTIDE SEQUENCE [LARGE SCALE GENOMIC DNA]</scope>
    <source>
        <strain evidence="4 5">LR10</strain>
    </source>
</reference>
<organism evidence="4 5">
    <name type="scientific">Limosilactobacillus reuteri</name>
    <name type="common">Lactobacillus reuteri</name>
    <dbReference type="NCBI Taxonomy" id="1598"/>
    <lineage>
        <taxon>Bacteria</taxon>
        <taxon>Bacillati</taxon>
        <taxon>Bacillota</taxon>
        <taxon>Bacilli</taxon>
        <taxon>Lactobacillales</taxon>
        <taxon>Lactobacillaceae</taxon>
        <taxon>Limosilactobacillus</taxon>
    </lineage>
</organism>
<keyword evidence="2" id="KW-0812">Transmembrane</keyword>
<reference evidence="3 6" key="3">
    <citation type="submission" date="2020-04" db="EMBL/GenBank/DDBJ databases">
        <authorList>
            <person name="Hitch T.C.A."/>
            <person name="Wylensek D."/>
            <person name="Clavel T."/>
        </authorList>
    </citation>
    <scope>NUCLEOTIDE SEQUENCE [LARGE SCALE GENOMIC DNA]</scope>
    <source>
        <strain evidence="3 6">WCA-386-APC-4I</strain>
    </source>
</reference>
<feature type="transmembrane region" description="Helical" evidence="2">
    <location>
        <begin position="6"/>
        <end position="22"/>
    </location>
</feature>
<evidence type="ECO:0000313" key="3">
    <source>
        <dbReference type="EMBL" id="NME21863.1"/>
    </source>
</evidence>
<keyword evidence="2" id="KW-0472">Membrane</keyword>
<dbReference type="Proteomes" id="UP000587270">
    <property type="component" value="Unassembled WGS sequence"/>
</dbReference>
<feature type="transmembrane region" description="Helical" evidence="2">
    <location>
        <begin position="29"/>
        <end position="48"/>
    </location>
</feature>
<feature type="region of interest" description="Disordered" evidence="1">
    <location>
        <begin position="84"/>
        <end position="116"/>
    </location>
</feature>
<proteinExistence type="predicted"/>
<dbReference type="RefSeq" id="WP_109885211.1">
    <property type="nucleotide sequence ID" value="NZ_JABAFN010000010.1"/>
</dbReference>
<evidence type="ECO:0000313" key="5">
    <source>
        <dbReference type="Proteomes" id="UP000245980"/>
    </source>
</evidence>
<evidence type="ECO:0000313" key="6">
    <source>
        <dbReference type="Proteomes" id="UP000587270"/>
    </source>
</evidence>
<evidence type="ECO:0000256" key="2">
    <source>
        <dbReference type="SAM" id="Phobius"/>
    </source>
</evidence>
<reference evidence="4" key="2">
    <citation type="submission" date="2018-05" db="EMBL/GenBank/DDBJ databases">
        <authorList>
            <person name="Peng X.Y."/>
            <person name="Xu Y.F."/>
            <person name="Luo D."/>
            <person name="Yu J."/>
            <person name="Gu J.Y."/>
        </authorList>
    </citation>
    <scope>NUCLEOTIDE SEQUENCE</scope>
    <source>
        <strain evidence="4">LR10</strain>
    </source>
</reference>
<dbReference type="AlphaFoldDB" id="A0A855XB21"/>